<dbReference type="RefSeq" id="WP_245803451.1">
    <property type="nucleotide sequence ID" value="NZ_FUYR01000001.1"/>
</dbReference>
<dbReference type="Gene3D" id="3.10.450.50">
    <property type="match status" value="1"/>
</dbReference>
<dbReference type="Proteomes" id="UP000189981">
    <property type="component" value="Unassembled WGS sequence"/>
</dbReference>
<dbReference type="AlphaFoldDB" id="A0A1T5A9J6"/>
<keyword evidence="3" id="KW-1185">Reference proteome</keyword>
<evidence type="ECO:0000313" key="3">
    <source>
        <dbReference type="Proteomes" id="UP000189981"/>
    </source>
</evidence>
<dbReference type="SUPFAM" id="SSF54427">
    <property type="entry name" value="NTF2-like"/>
    <property type="match status" value="1"/>
</dbReference>
<dbReference type="InterPro" id="IPR039437">
    <property type="entry name" value="FrzH/put_lumazine-bd"/>
</dbReference>
<feature type="signal peptide" evidence="1">
    <location>
        <begin position="1"/>
        <end position="21"/>
    </location>
</feature>
<accession>A0A1T5A9J6</accession>
<dbReference type="Pfam" id="PF12893">
    <property type="entry name" value="Lumazine_bd_2"/>
    <property type="match status" value="1"/>
</dbReference>
<sequence>MKTLKTITAALLIAFSFSSFAADGTAKEKLEMNYALKTYISAVAEGKIAALPEVLDNGVKFSSSRGEKIVSHNKAEMLNALKASENVKQNCSTSYTIVEGTPTFSVVKVTMKYDTFSKVSYLNLSNTGKGWKITSVSTSFI</sequence>
<name>A0A1T5A9J6_9SPHI</name>
<feature type="chain" id="PRO_5010579281" evidence="1">
    <location>
        <begin position="22"/>
        <end position="141"/>
    </location>
</feature>
<protein>
    <submittedName>
        <fullName evidence="2">Putative lumazine-binding</fullName>
    </submittedName>
</protein>
<gene>
    <name evidence="2" type="ORF">SAMN05661099_0488</name>
</gene>
<evidence type="ECO:0000313" key="2">
    <source>
        <dbReference type="EMBL" id="SKB31608.1"/>
    </source>
</evidence>
<organism evidence="2 3">
    <name type="scientific">Daejeonella lutea</name>
    <dbReference type="NCBI Taxonomy" id="572036"/>
    <lineage>
        <taxon>Bacteria</taxon>
        <taxon>Pseudomonadati</taxon>
        <taxon>Bacteroidota</taxon>
        <taxon>Sphingobacteriia</taxon>
        <taxon>Sphingobacteriales</taxon>
        <taxon>Sphingobacteriaceae</taxon>
        <taxon>Daejeonella</taxon>
    </lineage>
</organism>
<evidence type="ECO:0000256" key="1">
    <source>
        <dbReference type="SAM" id="SignalP"/>
    </source>
</evidence>
<reference evidence="3" key="1">
    <citation type="submission" date="2017-02" db="EMBL/GenBank/DDBJ databases">
        <authorList>
            <person name="Varghese N."/>
            <person name="Submissions S."/>
        </authorList>
    </citation>
    <scope>NUCLEOTIDE SEQUENCE [LARGE SCALE GENOMIC DNA]</scope>
    <source>
        <strain evidence="3">DSM 22385</strain>
    </source>
</reference>
<dbReference type="InterPro" id="IPR032710">
    <property type="entry name" value="NTF2-like_dom_sf"/>
</dbReference>
<dbReference type="EMBL" id="FUYR01000001">
    <property type="protein sequence ID" value="SKB31608.1"/>
    <property type="molecule type" value="Genomic_DNA"/>
</dbReference>
<proteinExistence type="predicted"/>
<keyword evidence="1" id="KW-0732">Signal</keyword>